<dbReference type="Pfam" id="PF00015">
    <property type="entry name" value="MCPsignal"/>
    <property type="match status" value="1"/>
</dbReference>
<evidence type="ECO:0000256" key="9">
    <source>
        <dbReference type="SAM" id="MobiDB-lite"/>
    </source>
</evidence>
<name>A0A2R8BQW8_9RHOB</name>
<evidence type="ECO:0000256" key="5">
    <source>
        <dbReference type="ARBA" id="ARBA00022989"/>
    </source>
</evidence>
<keyword evidence="13" id="KW-1185">Reference proteome</keyword>
<protein>
    <submittedName>
        <fullName evidence="12">Methyl-accepting chemotaxis protein 4</fullName>
    </submittedName>
</protein>
<accession>A0A2R8BQW8</accession>
<dbReference type="InterPro" id="IPR003660">
    <property type="entry name" value="HAMP_dom"/>
</dbReference>
<dbReference type="SMART" id="SM00283">
    <property type="entry name" value="MA"/>
    <property type="match status" value="1"/>
</dbReference>
<dbReference type="OrthoDB" id="354287at2"/>
<keyword evidence="3" id="KW-0145">Chemotaxis</keyword>
<dbReference type="Pfam" id="PF17200">
    <property type="entry name" value="sCache_2"/>
    <property type="match status" value="1"/>
</dbReference>
<evidence type="ECO:0000256" key="7">
    <source>
        <dbReference type="ARBA" id="ARBA00029447"/>
    </source>
</evidence>
<sequence>MTIKIKLLIAFGAILFTVLAATGMNLSTLRVQIKEARKYAVQAEVETAVSIAEHFVAVAEDGEMAVVEAQQRAAEAIAAIRFGDDDYVFITDEEARMIVHPNADLVGQMLLDRTDPEGVPLFREMIDRAQEGGGFTPYMWPRAGNETPVKKLSYSELVPEWGWMVAGGVYVDDLDAVILAKTKLALLELLPVLLILAGCGWYFLHSVAKPLERVTLAVASLGRGCLSLDLPASKRRDEIGILVAETHRMAESFTAMSQAAEAIAKGDLKVDVRPRSEEDRLGIALRDMVLKLREVISNSVASAAHVAEGASNMSSTAEQLSTGSTQQAAAVEQASASIEEMAANIRENANNATQTETIAGQSAADARRSGGAVADAVRVMKTIAERITVIREIARQTDLLALNAAVEAARAGSQGRGFAVVASEVRKLAERSQQAASEISQLSVETLDVSGEAGRLLEALVPNIQRTADLVAEISASTREQNVGAEQINQAIRELNAVIQQNADAAEQSAATSQELAAQSQQLTGVISYFEVAGPKAGMPEAATAARPWRVALMPDGKGRPEGGSTPRRKGKEPMVEAFDLDLASDVFDDDDFQRYAG</sequence>
<dbReference type="EMBL" id="ONZF01000001">
    <property type="protein sequence ID" value="SPJ22583.1"/>
    <property type="molecule type" value="Genomic_DNA"/>
</dbReference>
<gene>
    <name evidence="12" type="primary">mcp4_1</name>
    <name evidence="12" type="ORF">PAA8504_00378</name>
</gene>
<dbReference type="GO" id="GO:0004888">
    <property type="term" value="F:transmembrane signaling receptor activity"/>
    <property type="evidence" value="ECO:0007669"/>
    <property type="project" value="TreeGrafter"/>
</dbReference>
<dbReference type="CDD" id="cd12912">
    <property type="entry name" value="PDC2_MCP_like"/>
    <property type="match status" value="1"/>
</dbReference>
<dbReference type="CDD" id="cd11386">
    <property type="entry name" value="MCP_signal"/>
    <property type="match status" value="1"/>
</dbReference>
<evidence type="ECO:0000256" key="3">
    <source>
        <dbReference type="ARBA" id="ARBA00022500"/>
    </source>
</evidence>
<dbReference type="Proteomes" id="UP000244912">
    <property type="component" value="Unassembled WGS sequence"/>
</dbReference>
<dbReference type="InterPro" id="IPR004089">
    <property type="entry name" value="MCPsignal_dom"/>
</dbReference>
<dbReference type="Gene3D" id="6.10.340.10">
    <property type="match status" value="1"/>
</dbReference>
<proteinExistence type="inferred from homology"/>
<dbReference type="GO" id="GO:0006935">
    <property type="term" value="P:chemotaxis"/>
    <property type="evidence" value="ECO:0007669"/>
    <property type="project" value="UniProtKB-KW"/>
</dbReference>
<evidence type="ECO:0000256" key="6">
    <source>
        <dbReference type="ARBA" id="ARBA00023136"/>
    </source>
</evidence>
<dbReference type="SMART" id="SM01049">
    <property type="entry name" value="Cache_2"/>
    <property type="match status" value="1"/>
</dbReference>
<feature type="region of interest" description="Disordered" evidence="9">
    <location>
        <begin position="553"/>
        <end position="576"/>
    </location>
</feature>
<dbReference type="Gene3D" id="1.10.287.950">
    <property type="entry name" value="Methyl-accepting chemotaxis protein"/>
    <property type="match status" value="1"/>
</dbReference>
<dbReference type="SUPFAM" id="SSF158472">
    <property type="entry name" value="HAMP domain-like"/>
    <property type="match status" value="1"/>
</dbReference>
<keyword evidence="8" id="KW-0807">Transducer</keyword>
<evidence type="ECO:0000256" key="4">
    <source>
        <dbReference type="ARBA" id="ARBA00022692"/>
    </source>
</evidence>
<keyword evidence="5" id="KW-1133">Transmembrane helix</keyword>
<dbReference type="GO" id="GO:0007165">
    <property type="term" value="P:signal transduction"/>
    <property type="evidence" value="ECO:0007669"/>
    <property type="project" value="UniProtKB-KW"/>
</dbReference>
<evidence type="ECO:0000256" key="8">
    <source>
        <dbReference type="PROSITE-ProRule" id="PRU00284"/>
    </source>
</evidence>
<dbReference type="GO" id="GO:0005886">
    <property type="term" value="C:plasma membrane"/>
    <property type="evidence" value="ECO:0007669"/>
    <property type="project" value="UniProtKB-SubCell"/>
</dbReference>
<feature type="domain" description="Methyl-accepting transducer" evidence="10">
    <location>
        <begin position="302"/>
        <end position="517"/>
    </location>
</feature>
<dbReference type="Gene3D" id="3.30.450.20">
    <property type="entry name" value="PAS domain"/>
    <property type="match status" value="1"/>
</dbReference>
<evidence type="ECO:0000259" key="10">
    <source>
        <dbReference type="PROSITE" id="PS50111"/>
    </source>
</evidence>
<comment type="subcellular location">
    <subcellularLocation>
        <location evidence="1">Cell membrane</location>
        <topology evidence="1">Multi-pass membrane protein</topology>
    </subcellularLocation>
</comment>
<organism evidence="12 13">
    <name type="scientific">Palleronia abyssalis</name>
    <dbReference type="NCBI Taxonomy" id="1501240"/>
    <lineage>
        <taxon>Bacteria</taxon>
        <taxon>Pseudomonadati</taxon>
        <taxon>Pseudomonadota</taxon>
        <taxon>Alphaproteobacteria</taxon>
        <taxon>Rhodobacterales</taxon>
        <taxon>Roseobacteraceae</taxon>
        <taxon>Palleronia</taxon>
    </lineage>
</organism>
<dbReference type="PANTHER" id="PTHR43531:SF11">
    <property type="entry name" value="METHYL-ACCEPTING CHEMOTAXIS PROTEIN 3"/>
    <property type="match status" value="1"/>
</dbReference>
<evidence type="ECO:0000313" key="13">
    <source>
        <dbReference type="Proteomes" id="UP000244912"/>
    </source>
</evidence>
<keyword evidence="2" id="KW-1003">Cell membrane</keyword>
<evidence type="ECO:0000256" key="2">
    <source>
        <dbReference type="ARBA" id="ARBA00022475"/>
    </source>
</evidence>
<dbReference type="CDD" id="cd06225">
    <property type="entry name" value="HAMP"/>
    <property type="match status" value="2"/>
</dbReference>
<dbReference type="PROSITE" id="PS50111">
    <property type="entry name" value="CHEMOTAXIS_TRANSDUC_2"/>
    <property type="match status" value="1"/>
</dbReference>
<evidence type="ECO:0000313" key="12">
    <source>
        <dbReference type="EMBL" id="SPJ22583.1"/>
    </source>
</evidence>
<feature type="domain" description="HAMP" evidence="11">
    <location>
        <begin position="205"/>
        <end position="258"/>
    </location>
</feature>
<dbReference type="PROSITE" id="PS50885">
    <property type="entry name" value="HAMP"/>
    <property type="match status" value="1"/>
</dbReference>
<dbReference type="PANTHER" id="PTHR43531">
    <property type="entry name" value="PROTEIN ICFG"/>
    <property type="match status" value="1"/>
</dbReference>
<dbReference type="InterPro" id="IPR033480">
    <property type="entry name" value="sCache_2"/>
</dbReference>
<dbReference type="InterPro" id="IPR051310">
    <property type="entry name" value="MCP_chemotaxis"/>
</dbReference>
<evidence type="ECO:0000256" key="1">
    <source>
        <dbReference type="ARBA" id="ARBA00004651"/>
    </source>
</evidence>
<dbReference type="SUPFAM" id="SSF58104">
    <property type="entry name" value="Methyl-accepting chemotaxis protein (MCP) signaling domain"/>
    <property type="match status" value="1"/>
</dbReference>
<keyword evidence="6" id="KW-0472">Membrane</keyword>
<dbReference type="Pfam" id="PF00672">
    <property type="entry name" value="HAMP"/>
    <property type="match status" value="1"/>
</dbReference>
<dbReference type="AlphaFoldDB" id="A0A2R8BQW8"/>
<evidence type="ECO:0000259" key="11">
    <source>
        <dbReference type="PROSITE" id="PS50885"/>
    </source>
</evidence>
<dbReference type="RefSeq" id="WP_108892449.1">
    <property type="nucleotide sequence ID" value="NZ_ONZF01000001.1"/>
</dbReference>
<comment type="similarity">
    <text evidence="7">Belongs to the methyl-accepting chemotaxis (MCP) protein family.</text>
</comment>
<keyword evidence="4" id="KW-0812">Transmembrane</keyword>
<reference evidence="12 13" key="1">
    <citation type="submission" date="2018-03" db="EMBL/GenBank/DDBJ databases">
        <authorList>
            <person name="Keele B.F."/>
        </authorList>
    </citation>
    <scope>NUCLEOTIDE SEQUENCE [LARGE SCALE GENOMIC DNA]</scope>
    <source>
        <strain evidence="12 13">CECT 8504</strain>
    </source>
</reference>